<evidence type="ECO:0000313" key="2">
    <source>
        <dbReference type="EMBL" id="GIT94150.1"/>
    </source>
</evidence>
<protein>
    <submittedName>
        <fullName evidence="2">Uncharacterized protein</fullName>
    </submittedName>
</protein>
<evidence type="ECO:0000256" key="1">
    <source>
        <dbReference type="SAM" id="Phobius"/>
    </source>
</evidence>
<proteinExistence type="predicted"/>
<dbReference type="Proteomes" id="UP000786693">
    <property type="component" value="Unassembled WGS sequence"/>
</dbReference>
<keyword evidence="1" id="KW-0812">Transmembrane</keyword>
<dbReference type="RefSeq" id="WP_220747644.1">
    <property type="nucleotide sequence ID" value="NZ_BPFH01000001.1"/>
</dbReference>
<dbReference type="EMBL" id="BPFH01000001">
    <property type="protein sequence ID" value="GIT94150.1"/>
    <property type="molecule type" value="Genomic_DNA"/>
</dbReference>
<feature type="transmembrane region" description="Helical" evidence="1">
    <location>
        <begin position="12"/>
        <end position="31"/>
    </location>
</feature>
<comment type="caution">
    <text evidence="2">The sequence shown here is derived from an EMBL/GenBank/DDBJ whole genome shotgun (WGS) entry which is preliminary data.</text>
</comment>
<accession>A0ABQ4NIB1</accession>
<keyword evidence="1" id="KW-0472">Membrane</keyword>
<keyword evidence="1" id="KW-1133">Transmembrane helix</keyword>
<gene>
    <name evidence="2" type="ORF">JANAI62_07730</name>
</gene>
<keyword evidence="3" id="KW-1185">Reference proteome</keyword>
<sequence>MIRPEAAATLARWREALVGALLGGLGLYLLVTSGGLLFLFGLALGALGAFLVFSGVRHARFRTEAEAPGLLEVIEGQITYLGPVIGGSVALHDLTEVLFRRTSTGEAFWRLSHTAGTPLFIPEGARGAEALLDALAPLPGFDGGAMVRAVQTRTPTTITVWRRRDIAALT</sequence>
<feature type="transmembrane region" description="Helical" evidence="1">
    <location>
        <begin position="37"/>
        <end position="56"/>
    </location>
</feature>
<name>A0ABQ4NIB1_9RHOB</name>
<organism evidence="2 3">
    <name type="scientific">Jannaschia pagri</name>
    <dbReference type="NCBI Taxonomy" id="2829797"/>
    <lineage>
        <taxon>Bacteria</taxon>
        <taxon>Pseudomonadati</taxon>
        <taxon>Pseudomonadota</taxon>
        <taxon>Alphaproteobacteria</taxon>
        <taxon>Rhodobacterales</taxon>
        <taxon>Roseobacteraceae</taxon>
        <taxon>Jannaschia</taxon>
    </lineage>
</organism>
<reference evidence="2 3" key="1">
    <citation type="submission" date="2021-05" db="EMBL/GenBank/DDBJ databases">
        <title>Bacteria Genome sequencing.</title>
        <authorList>
            <person name="Takabe Y."/>
            <person name="Nakajima Y."/>
            <person name="Suzuki S."/>
            <person name="Shiozaki T."/>
        </authorList>
    </citation>
    <scope>NUCLEOTIDE SEQUENCE [LARGE SCALE GENOMIC DNA]</scope>
    <source>
        <strain evidence="2 3">AI_62</strain>
    </source>
</reference>
<evidence type="ECO:0000313" key="3">
    <source>
        <dbReference type="Proteomes" id="UP000786693"/>
    </source>
</evidence>